<dbReference type="EMBL" id="JAAGOA010000006">
    <property type="protein sequence ID" value="NEE00566.1"/>
    <property type="molecule type" value="Genomic_DNA"/>
</dbReference>
<feature type="transmembrane region" description="Helical" evidence="2">
    <location>
        <begin position="20"/>
        <end position="43"/>
    </location>
</feature>
<feature type="transmembrane region" description="Helical" evidence="2">
    <location>
        <begin position="80"/>
        <end position="102"/>
    </location>
</feature>
<feature type="transmembrane region" description="Helical" evidence="2">
    <location>
        <begin position="49"/>
        <end position="73"/>
    </location>
</feature>
<comment type="caution">
    <text evidence="3">The sequence shown here is derived from an EMBL/GenBank/DDBJ whole genome shotgun (WGS) entry which is preliminary data.</text>
</comment>
<dbReference type="RefSeq" id="WP_163736532.1">
    <property type="nucleotide sequence ID" value="NZ_JAAGOA010000006.1"/>
</dbReference>
<evidence type="ECO:0000313" key="4">
    <source>
        <dbReference type="Proteomes" id="UP000475214"/>
    </source>
</evidence>
<accession>A0A6L9S5Y1</accession>
<gene>
    <name evidence="3" type="ORF">G1H10_10340</name>
</gene>
<keyword evidence="2" id="KW-0472">Membrane</keyword>
<name>A0A6L9S5Y1_9ACTN</name>
<feature type="transmembrane region" description="Helical" evidence="2">
    <location>
        <begin position="108"/>
        <end position="133"/>
    </location>
</feature>
<evidence type="ECO:0000256" key="2">
    <source>
        <dbReference type="SAM" id="Phobius"/>
    </source>
</evidence>
<keyword evidence="2" id="KW-1133">Transmembrane helix</keyword>
<dbReference type="AlphaFoldDB" id="A0A6L9S5Y1"/>
<keyword evidence="2" id="KW-0812">Transmembrane</keyword>
<evidence type="ECO:0008006" key="5">
    <source>
        <dbReference type="Google" id="ProtNLM"/>
    </source>
</evidence>
<proteinExistence type="predicted"/>
<protein>
    <recommendedName>
        <fullName evidence="5">ATP synthase subunit I</fullName>
    </recommendedName>
</protein>
<dbReference type="Proteomes" id="UP000475214">
    <property type="component" value="Unassembled WGS sequence"/>
</dbReference>
<evidence type="ECO:0000313" key="3">
    <source>
        <dbReference type="EMBL" id="NEE00566.1"/>
    </source>
</evidence>
<feature type="region of interest" description="Disordered" evidence="1">
    <location>
        <begin position="148"/>
        <end position="170"/>
    </location>
</feature>
<keyword evidence="4" id="KW-1185">Reference proteome</keyword>
<reference evidence="3 4" key="1">
    <citation type="submission" date="2020-02" db="EMBL/GenBank/DDBJ databases">
        <authorList>
            <person name="Li X.-J."/>
            <person name="Han X.-M."/>
        </authorList>
    </citation>
    <scope>NUCLEOTIDE SEQUENCE [LARGE SCALE GENOMIC DNA]</scope>
    <source>
        <strain evidence="3 4">CCTCC AB 2017055</strain>
    </source>
</reference>
<evidence type="ECO:0000256" key="1">
    <source>
        <dbReference type="SAM" id="MobiDB-lite"/>
    </source>
</evidence>
<sequence>MSEPTTPPGVAAFVTPMRRVLTTAGAGLAVLLPVGTAVGWALGGSGVGLGILLGLAIPAAFFGGTVLTGVWAARMDNTRFVGVVVGSWLAKIVILMVIMALIKDAEFFARTAFFIAFVVGVVGWLAAECIVVLRTRVPYLDISPNQPPTSVDGAVEAEAGETAQRESRGV</sequence>
<organism evidence="3 4">
    <name type="scientific">Phytoactinopolyspora halotolerans</name>
    <dbReference type="NCBI Taxonomy" id="1981512"/>
    <lineage>
        <taxon>Bacteria</taxon>
        <taxon>Bacillati</taxon>
        <taxon>Actinomycetota</taxon>
        <taxon>Actinomycetes</taxon>
        <taxon>Jiangellales</taxon>
        <taxon>Jiangellaceae</taxon>
        <taxon>Phytoactinopolyspora</taxon>
    </lineage>
</organism>